<keyword evidence="7" id="KW-1185">Reference proteome</keyword>
<dbReference type="Pfam" id="PF04073">
    <property type="entry name" value="tRNA_edit"/>
    <property type="match status" value="1"/>
</dbReference>
<dbReference type="EC" id="4.2.-.-" evidence="4"/>
<proteinExistence type="inferred from homology"/>
<name>A0ABS5Y187_9CYAN</name>
<evidence type="ECO:0000259" key="5">
    <source>
        <dbReference type="Pfam" id="PF04073"/>
    </source>
</evidence>
<dbReference type="Proteomes" id="UP001196661">
    <property type="component" value="Unassembled WGS sequence"/>
</dbReference>
<dbReference type="SUPFAM" id="SSF55826">
    <property type="entry name" value="YbaK/ProRS associated domain"/>
    <property type="match status" value="1"/>
</dbReference>
<dbReference type="NCBIfam" id="TIGR00011">
    <property type="entry name" value="YbaK_EbsC"/>
    <property type="match status" value="1"/>
</dbReference>
<keyword evidence="3 4" id="KW-0456">Lyase</keyword>
<dbReference type="InterPro" id="IPR036754">
    <property type="entry name" value="YbaK/aa-tRNA-synt-asso_dom_sf"/>
</dbReference>
<sequence>MKTNAARLLDTLAIDYEILTYSVDPDNLVASATADKLGLPHDQVFKTLVIRGDRNGICLAVLAANAQLNLKALAKLTHDRKLLPVPLKEVQPLTGYIRGGVTALACKKPYPTYVDEWIEAHDRIAVSAGMRGAMLWIKPEDYINATQATIGAIID</sequence>
<evidence type="ECO:0000256" key="4">
    <source>
        <dbReference type="PIRNR" id="PIRNR006181"/>
    </source>
</evidence>
<evidence type="ECO:0000313" key="7">
    <source>
        <dbReference type="Proteomes" id="UP001196661"/>
    </source>
</evidence>
<dbReference type="EMBL" id="JADOER010000004">
    <property type="protein sequence ID" value="MBT9311561.1"/>
    <property type="molecule type" value="Genomic_DNA"/>
</dbReference>
<keyword evidence="2 4" id="KW-0648">Protein biosynthesis</keyword>
<dbReference type="CDD" id="cd00002">
    <property type="entry name" value="YbaK_deacylase"/>
    <property type="match status" value="1"/>
</dbReference>
<dbReference type="Gene3D" id="3.90.960.10">
    <property type="entry name" value="YbaK/aminoacyl-tRNA synthetase-associated domain"/>
    <property type="match status" value="1"/>
</dbReference>
<evidence type="ECO:0000256" key="3">
    <source>
        <dbReference type="ARBA" id="ARBA00023239"/>
    </source>
</evidence>
<evidence type="ECO:0000256" key="2">
    <source>
        <dbReference type="ARBA" id="ARBA00022917"/>
    </source>
</evidence>
<dbReference type="InterPro" id="IPR007214">
    <property type="entry name" value="YbaK/aa-tRNA-synth-assoc-dom"/>
</dbReference>
<dbReference type="RefSeq" id="WP_215617442.1">
    <property type="nucleotide sequence ID" value="NZ_JADOER010000004.1"/>
</dbReference>
<gene>
    <name evidence="6" type="primary">ybaK</name>
    <name evidence="6" type="ORF">IXB28_05035</name>
</gene>
<comment type="similarity">
    <text evidence="1 4">Belongs to the prolyl-tRNA editing family. YbaK/EbsC subfamily.</text>
</comment>
<dbReference type="InterPro" id="IPR004369">
    <property type="entry name" value="Prolyl-tRNA_editing_YbaK/EbsC"/>
</dbReference>
<reference evidence="6 7" key="1">
    <citation type="journal article" date="2021" name="Mar. Drugs">
        <title>Genome Reduction and Secondary Metabolism of the Marine Sponge-Associated Cyanobacterium Leptothoe.</title>
        <authorList>
            <person name="Konstantinou D."/>
            <person name="Popin R.V."/>
            <person name="Fewer D.P."/>
            <person name="Sivonen K."/>
            <person name="Gkelis S."/>
        </authorList>
    </citation>
    <scope>NUCLEOTIDE SEQUENCE [LARGE SCALE GENOMIC DNA]</scope>
    <source>
        <strain evidence="6 7">TAU-MAC 1615</strain>
    </source>
</reference>
<accession>A0ABS5Y187</accession>
<feature type="domain" description="YbaK/aminoacyl-tRNA synthetase-associated" evidence="5">
    <location>
        <begin position="31"/>
        <end position="143"/>
    </location>
</feature>
<dbReference type="PANTHER" id="PTHR30411:SF0">
    <property type="entry name" value="CYS-TRNA(PRO)_CYS-TRNA(CYS) DEACYLASE YBAK"/>
    <property type="match status" value="1"/>
</dbReference>
<dbReference type="PIRSF" id="PIRSF006181">
    <property type="entry name" value="EbsC_YbaK"/>
    <property type="match status" value="1"/>
</dbReference>
<dbReference type="PANTHER" id="PTHR30411">
    <property type="entry name" value="CYTOPLASMIC PROTEIN"/>
    <property type="match status" value="1"/>
</dbReference>
<organism evidence="6 7">
    <name type="scientific">Leptothoe kymatousa TAU-MAC 1615</name>
    <dbReference type="NCBI Taxonomy" id="2364775"/>
    <lineage>
        <taxon>Bacteria</taxon>
        <taxon>Bacillati</taxon>
        <taxon>Cyanobacteriota</taxon>
        <taxon>Cyanophyceae</taxon>
        <taxon>Nodosilineales</taxon>
        <taxon>Cymatolegaceae</taxon>
        <taxon>Leptothoe</taxon>
        <taxon>Leptothoe kymatousa</taxon>
    </lineage>
</organism>
<protein>
    <recommendedName>
        <fullName evidence="4">Cys-tRNA(Pro)/Cys-tRNA(Cys) deacylase</fullName>
        <ecNumber evidence="4">4.2.-.-</ecNumber>
    </recommendedName>
</protein>
<comment type="caution">
    <text evidence="6">The sequence shown here is derived from an EMBL/GenBank/DDBJ whole genome shotgun (WGS) entry which is preliminary data.</text>
</comment>
<evidence type="ECO:0000256" key="1">
    <source>
        <dbReference type="ARBA" id="ARBA00009798"/>
    </source>
</evidence>
<evidence type="ECO:0000313" key="6">
    <source>
        <dbReference type="EMBL" id="MBT9311561.1"/>
    </source>
</evidence>